<evidence type="ECO:0000259" key="1">
    <source>
        <dbReference type="Pfam" id="PF18962"/>
    </source>
</evidence>
<dbReference type="SUPFAM" id="SSF89260">
    <property type="entry name" value="Collagen-binding domain"/>
    <property type="match status" value="1"/>
</dbReference>
<keyword evidence="4" id="KW-1185">Reference proteome</keyword>
<feature type="domain" description="Secretion system C-terminal sorting" evidence="1">
    <location>
        <begin position="1123"/>
        <end position="1199"/>
    </location>
</feature>
<dbReference type="InterPro" id="IPR045474">
    <property type="entry name" value="GEVED"/>
</dbReference>
<evidence type="ECO:0000313" key="3">
    <source>
        <dbReference type="EMBL" id="RDC61831.1"/>
    </source>
</evidence>
<dbReference type="SUPFAM" id="SSF55486">
    <property type="entry name" value="Metalloproteases ('zincins'), catalytic domain"/>
    <property type="match status" value="1"/>
</dbReference>
<dbReference type="PANTHER" id="PTHR42754:SF1">
    <property type="entry name" value="LIPOPROTEIN"/>
    <property type="match status" value="1"/>
</dbReference>
<accession>A0A369QAA4</accession>
<dbReference type="InterPro" id="IPR026444">
    <property type="entry name" value="Secre_tail"/>
</dbReference>
<organism evidence="3 4">
    <name type="scientific">Adhaeribacter pallidiroseus</name>
    <dbReference type="NCBI Taxonomy" id="2072847"/>
    <lineage>
        <taxon>Bacteria</taxon>
        <taxon>Pseudomonadati</taxon>
        <taxon>Bacteroidota</taxon>
        <taxon>Cytophagia</taxon>
        <taxon>Cytophagales</taxon>
        <taxon>Hymenobacteraceae</taxon>
        <taxon>Adhaeribacter</taxon>
    </lineage>
</organism>
<dbReference type="Pfam" id="PF18962">
    <property type="entry name" value="Por_Secre_tail"/>
    <property type="match status" value="1"/>
</dbReference>
<dbReference type="EMBL" id="QASA01000001">
    <property type="protein sequence ID" value="RDC61831.1"/>
    <property type="molecule type" value="Genomic_DNA"/>
</dbReference>
<protein>
    <submittedName>
        <fullName evidence="3">Uncharacterized protein</fullName>
    </submittedName>
</protein>
<dbReference type="Gene3D" id="2.60.120.380">
    <property type="match status" value="1"/>
</dbReference>
<dbReference type="PANTHER" id="PTHR42754">
    <property type="entry name" value="ENDOGLUCANASE"/>
    <property type="match status" value="1"/>
</dbReference>
<sequence length="1203" mass="131220">MNSLRSTTGKWFKIMKVLYPFLCLLSCLLSSLTLLAQTQKNIYLGSVANVTAAYRANFRATQTAAQTSKINYAIPGQKVLQLTVRKVSRLANEEVFTGSVGTGKNNPFFLKVSQNKAFGYVVLKDQKKAYQYTSTPTGEAYLQEIDIDKAICFDYKRFNSKTAPAPRQTSALTAAIPELQSLPGAQAVVYLDFDGGKETHKYWNDSVTIDAKPANLSQSEIVAVWKKISEDFRPFALNITTSPTVYKNAPAKRRMRVIFTPTDTVYPGVGGVAWPTSFTWGDDTPCWVFNSGIITAGEAGSHEIGHTLGLSHDGRILADERVEEYYDGGQFGNWAPIMGIGYYKNQVQWSKGEYPQANNQEDDLKIITSRNGFTYRTDDHGNSSSNARPLVASSTGIVLAEKNKGMITTQADQDVFSFTLSNSGSINLQVKPPSEYINADTIFTNLDLLLTLKNSAGTTVVTAPYNYKIQMASLTPLLPAGTYYLFVAGVKGEQGAQSDYSSLGEYTISGNLSATYCLPVVTGDCSSDYINDFKFNSLVNSNSGCNGQKNAYNVYAPTGTLTTQVNRGQTYNISLKAGPENPEGFGVWIDYNNDNDFNDADEFVYQSPSAIVNETYTGKVTIPKNAVLGQRRLRVRARYYERVTSTDFCSEFDYGETEDYTITIANPSTASQWDVRYGGSGSEGLAETIKTTDGGYLLAGYSGSGVSGDKSQASRGSNDYWVLKTDALGNKIWDQRYGGTGQDYLNRVIQTQDGGYLLAGSSESGLSRDKSQSSRGNRDYWIVKISGSGAKQWDKRYGGSGYDELKKVMQLSTGEYLLGGYSDSPAGGDKSQDSQGGLDYWLVKINSAGGKIWDQRYGGNMADSLENFILTSDNGFLLGGASLSGQSGDKSQASQGGEDFWLVRTDKDGKKLWDKRYGGSRADHLYSISSLPNAEFLIAGCSVSGNDGDKSQSSQGGKDFWLLKLNNNGAKIWDKRLGGTGDDELRSVVRTSDGGFLLTGKSASGATGDKSQNNQGGTDYWVVKTTADGTKQWDKRFGGSGAEELRNVLITSDNDYLLCGRSDSGISGDKTQSSRGSSDFWLIKINANIPSGSSIARASEVSPSAIARLGNPEQAWNTGLIAYPNPFTDQITVRFALEQTEPIVVQLYNSLGQLVTTLYQGEARAMEPYTHTWQPAQKATAGMYFIRLTTPTKTYQQKVLLQR</sequence>
<evidence type="ECO:0000259" key="2">
    <source>
        <dbReference type="Pfam" id="PF20009"/>
    </source>
</evidence>
<reference evidence="3 4" key="1">
    <citation type="submission" date="2018-04" db="EMBL/GenBank/DDBJ databases">
        <title>Adhaeribacter sp. HMF7616 genome sequencing and assembly.</title>
        <authorList>
            <person name="Kang H."/>
            <person name="Kang J."/>
            <person name="Cha I."/>
            <person name="Kim H."/>
            <person name="Joh K."/>
        </authorList>
    </citation>
    <scope>NUCLEOTIDE SEQUENCE [LARGE SCALE GENOMIC DNA]</scope>
    <source>
        <strain evidence="3 4">HMF7616</strain>
    </source>
</reference>
<dbReference type="Proteomes" id="UP000253919">
    <property type="component" value="Unassembled WGS sequence"/>
</dbReference>
<feature type="domain" description="GEVED" evidence="2">
    <location>
        <begin position="585"/>
        <end position="663"/>
    </location>
</feature>
<gene>
    <name evidence="3" type="ORF">AHMF7616_00420</name>
</gene>
<dbReference type="AlphaFoldDB" id="A0A369QAA4"/>
<comment type="caution">
    <text evidence="3">The sequence shown here is derived from an EMBL/GenBank/DDBJ whole genome shotgun (WGS) entry which is preliminary data.</text>
</comment>
<name>A0A369QAA4_9BACT</name>
<dbReference type="NCBIfam" id="TIGR04183">
    <property type="entry name" value="Por_Secre_tail"/>
    <property type="match status" value="1"/>
</dbReference>
<dbReference type="Pfam" id="PF20009">
    <property type="entry name" value="GEVED"/>
    <property type="match status" value="1"/>
</dbReference>
<proteinExistence type="predicted"/>
<evidence type="ECO:0000313" key="4">
    <source>
        <dbReference type="Proteomes" id="UP000253919"/>
    </source>
</evidence>